<dbReference type="AlphaFoldDB" id="A0A3P6T7H3"/>
<dbReference type="CDD" id="cd22209">
    <property type="entry name" value="EMC10"/>
    <property type="match status" value="1"/>
</dbReference>
<dbReference type="InterPro" id="IPR001807">
    <property type="entry name" value="ClC"/>
</dbReference>
<evidence type="ECO:0000256" key="1">
    <source>
        <dbReference type="ARBA" id="ARBA00004141"/>
    </source>
</evidence>
<sequence>MITSSPRCMTDQTRLLTTLDPNEDPVTGLERIASFVSENAEIRRRNREETQRELEESRRSKSDINKGKEGAVSSRYESLNYEIIENKLYQAEEMEPGHQRKLFHQSVNRWVVCFFIGVLTAIVAAAIDITIYYSSLIKFRLIISNLLNLCEKRMEVGGGCIWTVEFAWICYNCFLITISASLVLFLSPIAAGSGISQVKCFLNGVEIPGVVRLKTLFAKAFGVACTVAGGLSAGKEGPMIHSGAVVAAGISQGKCVTFSLDFHIFEQFRNDREKRDFVSAGAAAGVAAAFGAPIGGVLFSLEEGASFWNQSLTWRMFFAALMSSFTLNCILSVFHGVGGFLSWNGLANFGVFEDHDYNIWEIPIFLIIGVLGGLSGALFNFLNLKLSRFRKKYIRSKCQKLMECLLVAAASAFTGFITLFLVNDCQPVGRDPKLTEVTKLWCRKGQYSAVANLFFQSPEESVKSLFHSPANSYAVSTLLIFAVEYYLLSLWTYGLSVPSGIFIPTLLTGAAWGRLIGVIVEYMFPDVTGIHLGKYALAGAAAQLGGVVRMTISLTAILVEATRDITFGLPIMLVLMVTKWVGDLFNEGLYDAHIELNEVPILGWCAPELSRNLLAGQNGLLSYSTSAFDWEGYRAIFEGAIHALCPVCFSFLLCRRIMRKDVVTMMPKERVSRVIEILHATSHHGFPVVDEINSPSSDEEIPEYGHLKGLILKSQLIILIKKRVFCKDSDCRVMVDGSELVQLSDFADEYPTKLQLSEGDRNCWLDLTPYMHSSPYRVPLSASLPSIFHLFRGLGLRHVAVVDDENKLRGIITRKDLARMLLLLFVCSSAFMQCVHAVGHWSISLQYSASAVDEFVPLGSITVDRAFDNNYTAHFQSSVNPSNWRNNLLEAAKNGWTYRVKAMNDNGDVQGYSEPVDGIITIRLQCLMLRANGAHHFRMLWDPDRQDLQSLAVFPENLNSVGINHFCETNDFTDDSKLRGSIVVNTVNELPLPDSVSYIRKMEKERQARQHGAQQDNRSFIQKYWMYIAAALIFMVISNATTAEQGGE</sequence>
<keyword evidence="9 11" id="KW-0868">Chloride</keyword>
<keyword evidence="2 11" id="KW-0813">Transport</keyword>
<evidence type="ECO:0000313" key="15">
    <source>
        <dbReference type="Proteomes" id="UP000277928"/>
    </source>
</evidence>
<evidence type="ECO:0000256" key="9">
    <source>
        <dbReference type="ARBA" id="ARBA00023214"/>
    </source>
</evidence>
<dbReference type="PANTHER" id="PTHR11689">
    <property type="entry name" value="CHLORIDE CHANNEL PROTEIN CLC FAMILY MEMBER"/>
    <property type="match status" value="1"/>
</dbReference>
<evidence type="ECO:0000256" key="12">
    <source>
        <dbReference type="SAM" id="MobiDB-lite"/>
    </source>
</evidence>
<dbReference type="EMBL" id="UYRX01000181">
    <property type="protein sequence ID" value="VDK76725.1"/>
    <property type="molecule type" value="Genomic_DNA"/>
</dbReference>
<dbReference type="OMA" id="FMHEHIH"/>
<feature type="transmembrane region" description="Helical" evidence="11">
    <location>
        <begin position="501"/>
        <end position="524"/>
    </location>
</feature>
<dbReference type="InterPro" id="IPR046342">
    <property type="entry name" value="CBS_dom_sf"/>
</dbReference>
<feature type="transmembrane region" description="Helical" evidence="11">
    <location>
        <begin position="1024"/>
        <end position="1043"/>
    </location>
</feature>
<feature type="region of interest" description="Disordered" evidence="12">
    <location>
        <begin position="43"/>
        <end position="69"/>
    </location>
</feature>
<evidence type="ECO:0000256" key="7">
    <source>
        <dbReference type="ARBA" id="ARBA00023122"/>
    </source>
</evidence>
<feature type="transmembrane region" description="Helical" evidence="11">
    <location>
        <begin position="362"/>
        <end position="383"/>
    </location>
</feature>
<keyword evidence="15" id="KW-1185">Reference proteome</keyword>
<evidence type="ECO:0000256" key="4">
    <source>
        <dbReference type="ARBA" id="ARBA00022737"/>
    </source>
</evidence>
<keyword evidence="8 11" id="KW-0472">Membrane</keyword>
<evidence type="ECO:0000256" key="2">
    <source>
        <dbReference type="ARBA" id="ARBA00022448"/>
    </source>
</evidence>
<comment type="similarity">
    <text evidence="11">Belongs to the chloride channel (TC 2.A.49) family.</text>
</comment>
<dbReference type="PROSITE" id="PS51371">
    <property type="entry name" value="CBS"/>
    <property type="match status" value="2"/>
</dbReference>
<feature type="transmembrane region" description="Helical" evidence="11">
    <location>
        <begin position="565"/>
        <end position="582"/>
    </location>
</feature>
<gene>
    <name evidence="14" type="ORF">NLS_LOCUS3378</name>
</gene>
<dbReference type="SMART" id="SM00116">
    <property type="entry name" value="CBS"/>
    <property type="match status" value="2"/>
</dbReference>
<dbReference type="SUPFAM" id="SSF81340">
    <property type="entry name" value="Clc chloride channel"/>
    <property type="match status" value="1"/>
</dbReference>
<feature type="transmembrane region" description="Helical" evidence="11">
    <location>
        <begin position="473"/>
        <end position="494"/>
    </location>
</feature>
<dbReference type="CDD" id="cd04591">
    <property type="entry name" value="CBS_pair_voltage-gated_CLC_euk_bac"/>
    <property type="match status" value="1"/>
</dbReference>
<dbReference type="Pfam" id="PF21203">
    <property type="entry name" value="ECM10"/>
    <property type="match status" value="1"/>
</dbReference>
<feature type="transmembrane region" description="Helical" evidence="11">
    <location>
        <begin position="536"/>
        <end position="558"/>
    </location>
</feature>
<proteinExistence type="inferred from homology"/>
<feature type="transmembrane region" description="Helical" evidence="11">
    <location>
        <begin position="404"/>
        <end position="422"/>
    </location>
</feature>
<dbReference type="PRINTS" id="PR00762">
    <property type="entry name" value="CLCHANNEL"/>
</dbReference>
<dbReference type="InterPro" id="IPR014743">
    <property type="entry name" value="Cl-channel_core"/>
</dbReference>
<keyword evidence="7 10" id="KW-0129">CBS domain</keyword>
<evidence type="ECO:0000256" key="8">
    <source>
        <dbReference type="ARBA" id="ARBA00023136"/>
    </source>
</evidence>
<evidence type="ECO:0000256" key="10">
    <source>
        <dbReference type="PROSITE-ProRule" id="PRU00703"/>
    </source>
</evidence>
<evidence type="ECO:0000256" key="5">
    <source>
        <dbReference type="ARBA" id="ARBA00022989"/>
    </source>
</evidence>
<dbReference type="InterPro" id="IPR000644">
    <property type="entry name" value="CBS_dom"/>
</dbReference>
<keyword evidence="6 11" id="KW-0406">Ion transport</keyword>
<dbReference type="Gene3D" id="1.10.3080.10">
    <property type="entry name" value="Clc chloride channel"/>
    <property type="match status" value="1"/>
</dbReference>
<evidence type="ECO:0000256" key="11">
    <source>
        <dbReference type="RuleBase" id="RU361221"/>
    </source>
</evidence>
<dbReference type="GO" id="GO:0005765">
    <property type="term" value="C:lysosomal membrane"/>
    <property type="evidence" value="ECO:0007669"/>
    <property type="project" value="TreeGrafter"/>
</dbReference>
<feature type="transmembrane region" description="Helical" evidence="11">
    <location>
        <begin position="639"/>
        <end position="658"/>
    </location>
</feature>
<dbReference type="PANTHER" id="PTHR11689:SF136">
    <property type="entry name" value="H(+)_CL(-) EXCHANGE TRANSPORTER 7"/>
    <property type="match status" value="1"/>
</dbReference>
<feature type="transmembrane region" description="Helical" evidence="11">
    <location>
        <begin position="110"/>
        <end position="133"/>
    </location>
</feature>
<dbReference type="Gene3D" id="3.10.580.10">
    <property type="entry name" value="CBS-domain"/>
    <property type="match status" value="1"/>
</dbReference>
<dbReference type="InterPro" id="IPR051280">
    <property type="entry name" value="Cl-channel/antiporter"/>
</dbReference>
<dbReference type="SUPFAM" id="SSF54631">
    <property type="entry name" value="CBS-domain pair"/>
    <property type="match status" value="1"/>
</dbReference>
<organism evidence="14 15">
    <name type="scientific">Litomosoides sigmodontis</name>
    <name type="common">Filarial nematode worm</name>
    <dbReference type="NCBI Taxonomy" id="42156"/>
    <lineage>
        <taxon>Eukaryota</taxon>
        <taxon>Metazoa</taxon>
        <taxon>Ecdysozoa</taxon>
        <taxon>Nematoda</taxon>
        <taxon>Chromadorea</taxon>
        <taxon>Rhabditida</taxon>
        <taxon>Spirurina</taxon>
        <taxon>Spiruromorpha</taxon>
        <taxon>Filarioidea</taxon>
        <taxon>Onchocercidae</taxon>
        <taxon>Litomosoides</taxon>
    </lineage>
</organism>
<dbReference type="OrthoDB" id="428525at2759"/>
<evidence type="ECO:0000256" key="6">
    <source>
        <dbReference type="ARBA" id="ARBA00023065"/>
    </source>
</evidence>
<feature type="transmembrane region" description="Helical" evidence="11">
    <location>
        <begin position="317"/>
        <end position="342"/>
    </location>
</feature>
<accession>A0A3P6T7H3</accession>
<keyword evidence="4" id="KW-0677">Repeat</keyword>
<reference evidence="14 15" key="1">
    <citation type="submission" date="2018-08" db="EMBL/GenBank/DDBJ databases">
        <authorList>
            <person name="Laetsch R D."/>
            <person name="Stevens L."/>
            <person name="Kumar S."/>
            <person name="Blaxter L. M."/>
        </authorList>
    </citation>
    <scope>NUCLEOTIDE SEQUENCE [LARGE SCALE GENOMIC DNA]</scope>
</reference>
<feature type="transmembrane region" description="Helical" evidence="11">
    <location>
        <begin position="166"/>
        <end position="186"/>
    </location>
</feature>
<evidence type="ECO:0000259" key="13">
    <source>
        <dbReference type="PROSITE" id="PS51371"/>
    </source>
</evidence>
<comment type="subcellular location">
    <subcellularLocation>
        <location evidence="1 11">Membrane</location>
        <topology evidence="1 11">Multi-pass membrane protein</topology>
    </subcellularLocation>
</comment>
<feature type="domain" description="CBS" evidence="13">
    <location>
        <begin position="658"/>
        <end position="729"/>
    </location>
</feature>
<evidence type="ECO:0000313" key="14">
    <source>
        <dbReference type="EMBL" id="VDK76725.1"/>
    </source>
</evidence>
<keyword evidence="5 11" id="KW-1133">Transmembrane helix</keyword>
<name>A0A3P6T7H3_LITSI</name>
<dbReference type="Pfam" id="PF00571">
    <property type="entry name" value="CBS"/>
    <property type="match status" value="2"/>
</dbReference>
<protein>
    <recommendedName>
        <fullName evidence="11">Chloride channel protein</fullName>
    </recommendedName>
</protein>
<dbReference type="STRING" id="42156.A0A3P6T7H3"/>
<feature type="domain" description="CBS" evidence="13">
    <location>
        <begin position="771"/>
        <end position="829"/>
    </location>
</feature>
<dbReference type="Pfam" id="PF00654">
    <property type="entry name" value="Voltage_CLC"/>
    <property type="match status" value="1"/>
</dbReference>
<dbReference type="Proteomes" id="UP000277928">
    <property type="component" value="Unassembled WGS sequence"/>
</dbReference>
<evidence type="ECO:0000256" key="3">
    <source>
        <dbReference type="ARBA" id="ARBA00022692"/>
    </source>
</evidence>
<keyword evidence="3 11" id="KW-0812">Transmembrane</keyword>
<dbReference type="GO" id="GO:0005254">
    <property type="term" value="F:chloride channel activity"/>
    <property type="evidence" value="ECO:0007669"/>
    <property type="project" value="UniProtKB-UniRule"/>
</dbReference>